<dbReference type="InterPro" id="IPR013128">
    <property type="entry name" value="Peptidase_C1A"/>
</dbReference>
<dbReference type="SUPFAM" id="SSF54001">
    <property type="entry name" value="Cysteine proteinases"/>
    <property type="match status" value="1"/>
</dbReference>
<dbReference type="GO" id="GO:0006508">
    <property type="term" value="P:proteolysis"/>
    <property type="evidence" value="ECO:0007669"/>
    <property type="project" value="InterPro"/>
</dbReference>
<dbReference type="FunFam" id="3.90.70.10:FF:000332">
    <property type="entry name" value="Cathepsin L1"/>
    <property type="match status" value="1"/>
</dbReference>
<name>A0A9N9TNG8_PHYSR</name>
<organism evidence="5 6">
    <name type="scientific">Phyllotreta striolata</name>
    <name type="common">Striped flea beetle</name>
    <name type="synonym">Crioceris striolata</name>
    <dbReference type="NCBI Taxonomy" id="444603"/>
    <lineage>
        <taxon>Eukaryota</taxon>
        <taxon>Metazoa</taxon>
        <taxon>Ecdysozoa</taxon>
        <taxon>Arthropoda</taxon>
        <taxon>Hexapoda</taxon>
        <taxon>Insecta</taxon>
        <taxon>Pterygota</taxon>
        <taxon>Neoptera</taxon>
        <taxon>Endopterygota</taxon>
        <taxon>Coleoptera</taxon>
        <taxon>Polyphaga</taxon>
        <taxon>Cucujiformia</taxon>
        <taxon>Chrysomeloidea</taxon>
        <taxon>Chrysomelidae</taxon>
        <taxon>Galerucinae</taxon>
        <taxon>Alticini</taxon>
        <taxon>Phyllotreta</taxon>
    </lineage>
</organism>
<dbReference type="InterPro" id="IPR038765">
    <property type="entry name" value="Papain-like_cys_pep_sf"/>
</dbReference>
<evidence type="ECO:0000259" key="3">
    <source>
        <dbReference type="SMART" id="SM00645"/>
    </source>
</evidence>
<feature type="domain" description="Peptidase C1A papain C-terminal" evidence="3">
    <location>
        <begin position="127"/>
        <end position="341"/>
    </location>
</feature>
<evidence type="ECO:0000313" key="6">
    <source>
        <dbReference type="Proteomes" id="UP001153712"/>
    </source>
</evidence>
<dbReference type="PRINTS" id="PR00705">
    <property type="entry name" value="PAPAIN"/>
</dbReference>
<dbReference type="InterPro" id="IPR000668">
    <property type="entry name" value="Peptidase_C1A_C"/>
</dbReference>
<dbReference type="GO" id="GO:0008234">
    <property type="term" value="F:cysteine-type peptidase activity"/>
    <property type="evidence" value="ECO:0007669"/>
    <property type="project" value="InterPro"/>
</dbReference>
<feature type="domain" description="Cathepsin propeptide inhibitor" evidence="4">
    <location>
        <begin position="35"/>
        <end position="95"/>
    </location>
</feature>
<dbReference type="InterPro" id="IPR025660">
    <property type="entry name" value="Pept_his_AS"/>
</dbReference>
<dbReference type="CDD" id="cd02248">
    <property type="entry name" value="Peptidase_C1A"/>
    <property type="match status" value="1"/>
</dbReference>
<evidence type="ECO:0000256" key="2">
    <source>
        <dbReference type="ARBA" id="ARBA00023157"/>
    </source>
</evidence>
<dbReference type="PANTHER" id="PTHR12411">
    <property type="entry name" value="CYSTEINE PROTEASE FAMILY C1-RELATED"/>
    <property type="match status" value="1"/>
</dbReference>
<evidence type="ECO:0000313" key="5">
    <source>
        <dbReference type="EMBL" id="CAG9857254.1"/>
    </source>
</evidence>
<dbReference type="InterPro" id="IPR025661">
    <property type="entry name" value="Pept_asp_AS"/>
</dbReference>
<dbReference type="InterPro" id="IPR013201">
    <property type="entry name" value="Prot_inhib_I29"/>
</dbReference>
<proteinExistence type="inferred from homology"/>
<evidence type="ECO:0000259" key="4">
    <source>
        <dbReference type="SMART" id="SM00848"/>
    </source>
</evidence>
<dbReference type="Pfam" id="PF00112">
    <property type="entry name" value="Peptidase_C1"/>
    <property type="match status" value="1"/>
</dbReference>
<dbReference type="OrthoDB" id="10253408at2759"/>
<dbReference type="Proteomes" id="UP001153712">
    <property type="component" value="Chromosome 13"/>
</dbReference>
<evidence type="ECO:0000256" key="1">
    <source>
        <dbReference type="ARBA" id="ARBA00008455"/>
    </source>
</evidence>
<keyword evidence="2" id="KW-1015">Disulfide bond</keyword>
<comment type="similarity">
    <text evidence="1">Belongs to the peptidase C1 family.</text>
</comment>
<dbReference type="InterPro" id="IPR039417">
    <property type="entry name" value="Peptidase_C1A_papain-like"/>
</dbReference>
<reference evidence="5" key="1">
    <citation type="submission" date="2022-01" db="EMBL/GenBank/DDBJ databases">
        <authorList>
            <person name="King R."/>
        </authorList>
    </citation>
    <scope>NUCLEOTIDE SEQUENCE</scope>
</reference>
<dbReference type="PROSITE" id="PS00639">
    <property type="entry name" value="THIOL_PROTEASE_HIS"/>
    <property type="match status" value="1"/>
</dbReference>
<gene>
    <name evidence="5" type="ORF">PHYEVI_LOCUS3659</name>
</gene>
<dbReference type="SMART" id="SM00645">
    <property type="entry name" value="Pept_C1"/>
    <property type="match status" value="1"/>
</dbReference>
<dbReference type="Pfam" id="PF08246">
    <property type="entry name" value="Inhibitor_I29"/>
    <property type="match status" value="1"/>
</dbReference>
<protein>
    <submittedName>
        <fullName evidence="5">Uncharacterized protein</fullName>
    </submittedName>
</protein>
<dbReference type="Gene3D" id="3.90.70.10">
    <property type="entry name" value="Cysteine proteinases"/>
    <property type="match status" value="1"/>
</dbReference>
<dbReference type="SMART" id="SM00848">
    <property type="entry name" value="Inhibitor_I29"/>
    <property type="match status" value="1"/>
</dbReference>
<sequence>MKIILAIISLSIIVIRDALVFYLGKKYEMYVDYQWIKFKNDYSKTYDSLGQELYHYDVFQEHLKRIEEHNKKYEAGKVSWMEGINEFSDMNNLELKEQHLFGLIDDVNATLETRRSRMKTHVKNGNAPDSIDWRKLKVMTRIKKQQKDLRYCGCCWAISAVSAIESHYAIKTKELIELSVQELNDCTKEPLTKGCKGGKTMDAFEYAMDNGLDTEESYPFEAIDGKCRKTKSKVKISGYTIVPQNDEYLIDAVGTVGPVSVAVKFDPFVDYAKGILSCPEKGAGPINHAVLLVGYGEEDGVPYWLLRNSWGSAWGEGGYFRIQRGDSKHDCGIHFISIYPNME</sequence>
<dbReference type="PROSITE" id="PS00640">
    <property type="entry name" value="THIOL_PROTEASE_ASN"/>
    <property type="match status" value="1"/>
</dbReference>
<accession>A0A9N9TNG8</accession>
<keyword evidence="6" id="KW-1185">Reference proteome</keyword>
<dbReference type="EMBL" id="OU900106">
    <property type="protein sequence ID" value="CAG9857254.1"/>
    <property type="molecule type" value="Genomic_DNA"/>
</dbReference>
<dbReference type="AlphaFoldDB" id="A0A9N9TNG8"/>